<reference evidence="1 2" key="1">
    <citation type="submission" date="2019-07" db="EMBL/GenBank/DDBJ databases">
        <title>Whole genome shotgun sequence of Chryseobacterium hagamense NBRC 105253.</title>
        <authorList>
            <person name="Hosoyama A."/>
            <person name="Uohara A."/>
            <person name="Ohji S."/>
            <person name="Ichikawa N."/>
        </authorList>
    </citation>
    <scope>NUCLEOTIDE SEQUENCE [LARGE SCALE GENOMIC DNA]</scope>
    <source>
        <strain evidence="1 2">NBRC 105253</strain>
    </source>
</reference>
<sequence>MPDCEDLSLTLESNSRNTFSFINNDDYNSKLKDSIAKPVKALLKEDKMLYDEFQNLFPDHISTHCIRGKQYGRGETEEISYCSNKQKIILIGKEQNFYIFKLDAFEIDSYILFNTLDKTIYFTENYPMIYDHGKIVFDIGYAYGGSNMINYYKFYDREKTEYFELMMPLRYTIKDFNVIRYPAIHLIAEIEKLSPSEKSSVRNKGCRKLLMIN</sequence>
<evidence type="ECO:0000313" key="2">
    <source>
        <dbReference type="Proteomes" id="UP000321863"/>
    </source>
</evidence>
<accession>A0A511YPY7</accession>
<dbReference type="AlphaFoldDB" id="A0A511YPY7"/>
<protein>
    <submittedName>
        <fullName evidence="1">Uncharacterized protein</fullName>
    </submittedName>
</protein>
<name>A0A511YPY7_9FLAO</name>
<evidence type="ECO:0000313" key="1">
    <source>
        <dbReference type="EMBL" id="GEN77253.1"/>
    </source>
</evidence>
<keyword evidence="2" id="KW-1185">Reference proteome</keyword>
<organism evidence="1 2">
    <name type="scientific">Chryseobacterium hagamense</name>
    <dbReference type="NCBI Taxonomy" id="395935"/>
    <lineage>
        <taxon>Bacteria</taxon>
        <taxon>Pseudomonadati</taxon>
        <taxon>Bacteroidota</taxon>
        <taxon>Flavobacteriia</taxon>
        <taxon>Flavobacteriales</taxon>
        <taxon>Weeksellaceae</taxon>
        <taxon>Chryseobacterium group</taxon>
        <taxon>Chryseobacterium</taxon>
    </lineage>
</organism>
<dbReference type="EMBL" id="BJYJ01000020">
    <property type="protein sequence ID" value="GEN77253.1"/>
    <property type="molecule type" value="Genomic_DNA"/>
</dbReference>
<gene>
    <name evidence="1" type="ORF">CHA01nite_29930</name>
</gene>
<dbReference type="Proteomes" id="UP000321863">
    <property type="component" value="Unassembled WGS sequence"/>
</dbReference>
<comment type="caution">
    <text evidence="1">The sequence shown here is derived from an EMBL/GenBank/DDBJ whole genome shotgun (WGS) entry which is preliminary data.</text>
</comment>
<proteinExistence type="predicted"/>